<protein>
    <submittedName>
        <fullName evidence="2">Uncharacterized protein</fullName>
    </submittedName>
</protein>
<feature type="non-terminal residue" evidence="2">
    <location>
        <position position="228"/>
    </location>
</feature>
<evidence type="ECO:0000256" key="1">
    <source>
        <dbReference type="SAM" id="MobiDB-lite"/>
    </source>
</evidence>
<evidence type="ECO:0000313" key="2">
    <source>
        <dbReference type="EMBL" id="CAH1773299.1"/>
    </source>
</evidence>
<proteinExistence type="predicted"/>
<feature type="compositionally biased region" description="Low complexity" evidence="1">
    <location>
        <begin position="51"/>
        <end position="60"/>
    </location>
</feature>
<dbReference type="Proteomes" id="UP000749559">
    <property type="component" value="Unassembled WGS sequence"/>
</dbReference>
<dbReference type="EMBL" id="CAIIXF020000001">
    <property type="protein sequence ID" value="CAH1773299.1"/>
    <property type="molecule type" value="Genomic_DNA"/>
</dbReference>
<feature type="region of interest" description="Disordered" evidence="1">
    <location>
        <begin position="41"/>
        <end position="63"/>
    </location>
</feature>
<sequence length="228" mass="24593">MSEQNGHLITVGNNKNQQCRQISYLKNNVVNIKLCDSEGDANTGDDCPECTSSPTSAPTSPYLPRQSITSIITSGDRVGVRNPALSKISVSNEEVAAIDNGSTTNMPPPLLRRAVSLEKRTDSDVISSVDPRKAKSVPVSPDVSVRGVTFSDGVTVNGGPVNEAHIQREASHNSMSAHDSFRASTFIKQNFDFLDEEDDDDISSRDGIIDDLHGPDKDVNEIIHTNST</sequence>
<comment type="caution">
    <text evidence="2">The sequence shown here is derived from an EMBL/GenBank/DDBJ whole genome shotgun (WGS) entry which is preliminary data.</text>
</comment>
<dbReference type="EMBL" id="CAIIXF020000001">
    <property type="protein sequence ID" value="CAH1773298.1"/>
    <property type="molecule type" value="Genomic_DNA"/>
</dbReference>
<feature type="region of interest" description="Disordered" evidence="1">
    <location>
        <begin position="198"/>
        <end position="228"/>
    </location>
</feature>
<dbReference type="AlphaFoldDB" id="A0A8J1UAY4"/>
<reference evidence="2" key="1">
    <citation type="submission" date="2022-03" db="EMBL/GenBank/DDBJ databases">
        <authorList>
            <person name="Martin C."/>
        </authorList>
    </citation>
    <scope>NUCLEOTIDE SEQUENCE</scope>
</reference>
<name>A0A8J1UAY4_OWEFU</name>
<gene>
    <name evidence="2" type="ORF">OFUS_LOCUS915</name>
</gene>
<keyword evidence="3" id="KW-1185">Reference proteome</keyword>
<evidence type="ECO:0000313" key="3">
    <source>
        <dbReference type="Proteomes" id="UP000749559"/>
    </source>
</evidence>
<feature type="compositionally biased region" description="Basic and acidic residues" evidence="1">
    <location>
        <begin position="202"/>
        <end position="221"/>
    </location>
</feature>
<accession>A0A8J1UAY4</accession>
<organism evidence="2 3">
    <name type="scientific">Owenia fusiformis</name>
    <name type="common">Polychaete worm</name>
    <dbReference type="NCBI Taxonomy" id="6347"/>
    <lineage>
        <taxon>Eukaryota</taxon>
        <taxon>Metazoa</taxon>
        <taxon>Spiralia</taxon>
        <taxon>Lophotrochozoa</taxon>
        <taxon>Annelida</taxon>
        <taxon>Polychaeta</taxon>
        <taxon>Sedentaria</taxon>
        <taxon>Canalipalpata</taxon>
        <taxon>Sabellida</taxon>
        <taxon>Oweniida</taxon>
        <taxon>Oweniidae</taxon>
        <taxon>Owenia</taxon>
    </lineage>
</organism>